<protein>
    <recommendedName>
        <fullName evidence="4 12">UDP-3-O-acyl-N-acetylglucosamine deacetylase</fullName>
        <shortName evidence="12">UDP-3-O-acyl-GlcNAc deacetylase</shortName>
        <ecNumber evidence="4 12">3.5.1.108</ecNumber>
    </recommendedName>
    <alternativeName>
        <fullName evidence="12">UDP-3-O-[R-3-hydroxymyristoyl]-N-acetylglucosamine deacetylase</fullName>
    </alternativeName>
</protein>
<comment type="pathway">
    <text evidence="3 12">Glycolipid biosynthesis; lipid IV(A) biosynthesis; lipid IV(A) from (3R)-3-hydroxytetradecanoyl-[acyl-carrier-protein] and UDP-N-acetyl-alpha-D-glucosamine: step 2/6.</text>
</comment>
<dbReference type="STRING" id="1445510.YC6258_02398"/>
<evidence type="ECO:0000256" key="12">
    <source>
        <dbReference type="HAMAP-Rule" id="MF_00388"/>
    </source>
</evidence>
<evidence type="ECO:0000313" key="14">
    <source>
        <dbReference type="Proteomes" id="UP000032266"/>
    </source>
</evidence>
<dbReference type="HOGENOM" id="CLU_046528_1_0_6"/>
<evidence type="ECO:0000256" key="2">
    <source>
        <dbReference type="ARBA" id="ARBA00002923"/>
    </source>
</evidence>
<evidence type="ECO:0000256" key="6">
    <source>
        <dbReference type="ARBA" id="ARBA00022556"/>
    </source>
</evidence>
<dbReference type="InterPro" id="IPR015870">
    <property type="entry name" value="UDP-acyl_N-AcGlcN_deAcase_N"/>
</dbReference>
<dbReference type="Pfam" id="PF03331">
    <property type="entry name" value="LpxC"/>
    <property type="match status" value="1"/>
</dbReference>
<evidence type="ECO:0000256" key="4">
    <source>
        <dbReference type="ARBA" id="ARBA00012745"/>
    </source>
</evidence>
<dbReference type="GO" id="GO:0016020">
    <property type="term" value="C:membrane"/>
    <property type="evidence" value="ECO:0007669"/>
    <property type="project" value="GOC"/>
</dbReference>
<feature type="binding site" evidence="12">
    <location>
        <position position="78"/>
    </location>
    <ligand>
        <name>Zn(2+)</name>
        <dbReference type="ChEBI" id="CHEBI:29105"/>
    </ligand>
</feature>
<dbReference type="InterPro" id="IPR020568">
    <property type="entry name" value="Ribosomal_Su5_D2-typ_SF"/>
</dbReference>
<evidence type="ECO:0000256" key="1">
    <source>
        <dbReference type="ARBA" id="ARBA00001947"/>
    </source>
</evidence>
<organism evidence="13 14">
    <name type="scientific">Gynuella sunshinyii YC6258</name>
    <dbReference type="NCBI Taxonomy" id="1445510"/>
    <lineage>
        <taxon>Bacteria</taxon>
        <taxon>Pseudomonadati</taxon>
        <taxon>Pseudomonadota</taxon>
        <taxon>Gammaproteobacteria</taxon>
        <taxon>Oceanospirillales</taxon>
        <taxon>Saccharospirillaceae</taxon>
        <taxon>Gynuella</taxon>
    </lineage>
</organism>
<dbReference type="EC" id="3.5.1.108" evidence="4 12"/>
<keyword evidence="6 12" id="KW-0441">Lipid A biosynthesis</keyword>
<keyword evidence="9 12" id="KW-0862">Zinc</keyword>
<feature type="binding site" evidence="12">
    <location>
        <position position="241"/>
    </location>
    <ligand>
        <name>Zn(2+)</name>
        <dbReference type="ChEBI" id="CHEBI:29105"/>
    </ligand>
</feature>
<keyword evidence="8 12" id="KW-0378">Hydrolase</keyword>
<evidence type="ECO:0000256" key="7">
    <source>
        <dbReference type="ARBA" id="ARBA00022723"/>
    </source>
</evidence>
<dbReference type="PANTHER" id="PTHR33694">
    <property type="entry name" value="UDP-3-O-ACYL-N-ACETYLGLUCOSAMINE DEACETYLASE 1, MITOCHONDRIAL-RELATED"/>
    <property type="match status" value="1"/>
</dbReference>
<feature type="active site" description="Proton donor" evidence="12">
    <location>
        <position position="264"/>
    </location>
</feature>
<comment type="cofactor">
    <cofactor evidence="1 12">
        <name>Zn(2+)</name>
        <dbReference type="ChEBI" id="CHEBI:29105"/>
    </cofactor>
</comment>
<keyword evidence="10 12" id="KW-0443">Lipid metabolism</keyword>
<dbReference type="PANTHER" id="PTHR33694:SF1">
    <property type="entry name" value="UDP-3-O-ACYL-N-ACETYLGLUCOSAMINE DEACETYLASE 1, MITOCHONDRIAL-RELATED"/>
    <property type="match status" value="1"/>
</dbReference>
<reference evidence="13 14" key="1">
    <citation type="submission" date="2014-01" db="EMBL/GenBank/DDBJ databases">
        <title>Full genme sequencing of cellulolytic bacterium Gynuella sunshinyii YC6258T gen. nov., sp. nov.</title>
        <authorList>
            <person name="Khan H."/>
            <person name="Chung E.J."/>
            <person name="Chung Y.R."/>
        </authorList>
    </citation>
    <scope>NUCLEOTIDE SEQUENCE [LARGE SCALE GENOMIC DNA]</scope>
    <source>
        <strain evidence="13 14">YC6258</strain>
    </source>
</reference>
<proteinExistence type="inferred from homology"/>
<evidence type="ECO:0000256" key="10">
    <source>
        <dbReference type="ARBA" id="ARBA00023098"/>
    </source>
</evidence>
<dbReference type="GO" id="GO:0046872">
    <property type="term" value="F:metal ion binding"/>
    <property type="evidence" value="ECO:0007669"/>
    <property type="project" value="UniProtKB-KW"/>
</dbReference>
<name>A0A0C5VJH0_9GAMM</name>
<dbReference type="NCBIfam" id="TIGR00325">
    <property type="entry name" value="lpxC"/>
    <property type="match status" value="1"/>
</dbReference>
<evidence type="ECO:0000256" key="11">
    <source>
        <dbReference type="ARBA" id="ARBA00024535"/>
    </source>
</evidence>
<comment type="function">
    <text evidence="2 12">Catalyzes the hydrolysis of UDP-3-O-myristoyl-N-acetylglucosamine to form UDP-3-O-myristoylglucosamine and acetate, the committed step in lipid A biosynthesis.</text>
</comment>
<keyword evidence="5 12" id="KW-0444">Lipid biosynthesis</keyword>
<dbReference type="Gene3D" id="3.30.1700.10">
    <property type="entry name" value="lpxc deacetylase, domain 2"/>
    <property type="match status" value="1"/>
</dbReference>
<keyword evidence="7 12" id="KW-0479">Metal-binding</keyword>
<dbReference type="InterPro" id="IPR004463">
    <property type="entry name" value="UDP-acyl_GlcNac_deAcase"/>
</dbReference>
<dbReference type="SUPFAM" id="SSF54211">
    <property type="entry name" value="Ribosomal protein S5 domain 2-like"/>
    <property type="match status" value="2"/>
</dbReference>
<sequence length="303" mass="33670">MIKQRTLKNIIRATGVGLHSGEKVYLTLKPAPVDTGIVFCRTDLEPVVEIPAKAMNVGDTTMSTTLMAGGASVDTVEHLLSAMAGLGIDNAYIEVNAAEVPSMDGSAGPFVFLIQSAGIEEQDRAKKFIRIKKTVEVKDGDKYARFEPHNGFKVSFTIDFDHPAFKDRSQKHSLDFSTTSFIKEISRARTFGFMRDFEYLRANNLALGASFNNAIALDDFKILNEDGLRYENEFVKHKILDAVGDLYLLGHSLLGHFVGFKSGHGLNNLLLRELLKHEDAWEYVSFEEKNAPIAYTPVLATEY</sequence>
<evidence type="ECO:0000256" key="5">
    <source>
        <dbReference type="ARBA" id="ARBA00022516"/>
    </source>
</evidence>
<dbReference type="OrthoDB" id="9802746at2"/>
<evidence type="ECO:0000256" key="8">
    <source>
        <dbReference type="ARBA" id="ARBA00022801"/>
    </source>
</evidence>
<dbReference type="Gene3D" id="3.30.230.20">
    <property type="entry name" value="lpxc deacetylase, domain 1"/>
    <property type="match status" value="1"/>
</dbReference>
<evidence type="ECO:0000256" key="3">
    <source>
        <dbReference type="ARBA" id="ARBA00005002"/>
    </source>
</evidence>
<feature type="binding site" evidence="12">
    <location>
        <position position="237"/>
    </location>
    <ligand>
        <name>Zn(2+)</name>
        <dbReference type="ChEBI" id="CHEBI:29105"/>
    </ligand>
</feature>
<dbReference type="UniPathway" id="UPA00359">
    <property type="reaction ID" value="UER00478"/>
</dbReference>
<dbReference type="GO" id="GO:0103117">
    <property type="term" value="F:UDP-3-O-acyl-N-acetylglucosamine deacetylase activity"/>
    <property type="evidence" value="ECO:0007669"/>
    <property type="project" value="UniProtKB-UniRule"/>
</dbReference>
<dbReference type="KEGG" id="gsn:YC6258_02398"/>
<accession>A0A0C5VJH0</accession>
<comment type="catalytic activity">
    <reaction evidence="11 12">
        <text>a UDP-3-O-[(3R)-3-hydroxyacyl]-N-acetyl-alpha-D-glucosamine + H2O = a UDP-3-O-[(3R)-3-hydroxyacyl]-alpha-D-glucosamine + acetate</text>
        <dbReference type="Rhea" id="RHEA:67816"/>
        <dbReference type="ChEBI" id="CHEBI:15377"/>
        <dbReference type="ChEBI" id="CHEBI:30089"/>
        <dbReference type="ChEBI" id="CHEBI:137740"/>
        <dbReference type="ChEBI" id="CHEBI:173225"/>
        <dbReference type="EC" id="3.5.1.108"/>
    </reaction>
</comment>
<dbReference type="EMBL" id="CP007142">
    <property type="protein sequence ID" value="AJQ94436.1"/>
    <property type="molecule type" value="Genomic_DNA"/>
</dbReference>
<evidence type="ECO:0000256" key="9">
    <source>
        <dbReference type="ARBA" id="ARBA00022833"/>
    </source>
</evidence>
<dbReference type="GO" id="GO:0009245">
    <property type="term" value="P:lipid A biosynthetic process"/>
    <property type="evidence" value="ECO:0007669"/>
    <property type="project" value="UniProtKB-UniRule"/>
</dbReference>
<comment type="similarity">
    <text evidence="12">Belongs to the LpxC family.</text>
</comment>
<dbReference type="InterPro" id="IPR011334">
    <property type="entry name" value="UDP-acyl_GlcNac_deAcase_C"/>
</dbReference>
<dbReference type="AlphaFoldDB" id="A0A0C5VJH0"/>
<dbReference type="PATRIC" id="fig|1445510.3.peg.2354"/>
<evidence type="ECO:0000313" key="13">
    <source>
        <dbReference type="EMBL" id="AJQ94436.1"/>
    </source>
</evidence>
<gene>
    <name evidence="12" type="primary">lpxC</name>
    <name evidence="13" type="ORF">YC6258_02398</name>
</gene>
<dbReference type="Proteomes" id="UP000032266">
    <property type="component" value="Chromosome"/>
</dbReference>
<dbReference type="HAMAP" id="MF_00388">
    <property type="entry name" value="LpxC"/>
    <property type="match status" value="1"/>
</dbReference>
<keyword evidence="14" id="KW-1185">Reference proteome</keyword>
<dbReference type="RefSeq" id="WP_044616964.1">
    <property type="nucleotide sequence ID" value="NZ_CP007142.1"/>
</dbReference>